<feature type="region of interest" description="Disordered" evidence="2">
    <location>
        <begin position="62"/>
        <end position="94"/>
    </location>
</feature>
<name>A0A1A9RW40_9NEIS</name>
<dbReference type="InterPro" id="IPR039565">
    <property type="entry name" value="BamD-like"/>
</dbReference>
<keyword evidence="6" id="KW-1185">Reference proteome</keyword>
<dbReference type="RefSeq" id="WP_067593477.1">
    <property type="nucleotide sequence ID" value="NZ_LXSL01000028.1"/>
</dbReference>
<feature type="domain" description="Outer membrane lipoprotein BamD-like" evidence="4">
    <location>
        <begin position="88"/>
        <end position="209"/>
    </location>
</feature>
<feature type="signal peptide" evidence="3">
    <location>
        <begin position="1"/>
        <end position="17"/>
    </location>
</feature>
<dbReference type="EMBL" id="LXSL01000028">
    <property type="protein sequence ID" value="OAM26621.1"/>
    <property type="molecule type" value="Genomic_DNA"/>
</dbReference>
<dbReference type="SUPFAM" id="SSF48452">
    <property type="entry name" value="TPR-like"/>
    <property type="match status" value="1"/>
</dbReference>
<dbReference type="Pfam" id="PF13525">
    <property type="entry name" value="YfiO"/>
    <property type="match status" value="1"/>
</dbReference>
<dbReference type="STRING" id="1795827.A7P95_07550"/>
<dbReference type="OrthoDB" id="8606932at2"/>
<comment type="caution">
    <text evidence="5">The sequence shown here is derived from an EMBL/GenBank/DDBJ whole genome shotgun (WGS) entry which is preliminary data.</text>
</comment>
<evidence type="ECO:0000256" key="1">
    <source>
        <dbReference type="ARBA" id="ARBA00022729"/>
    </source>
</evidence>
<proteinExistence type="predicted"/>
<organism evidence="5 6">
    <name type="scientific">Eikenella longinqua</name>
    <dbReference type="NCBI Taxonomy" id="1795827"/>
    <lineage>
        <taxon>Bacteria</taxon>
        <taxon>Pseudomonadati</taxon>
        <taxon>Pseudomonadota</taxon>
        <taxon>Betaproteobacteria</taxon>
        <taxon>Neisseriales</taxon>
        <taxon>Neisseriaceae</taxon>
        <taxon>Eikenella</taxon>
    </lineage>
</organism>
<sequence length="212" mass="23501">MRLIAPAALLGLAACTALPPAPNGPLPAGSPPQRIEAELNAHTQQIGQLQQQIAELRQQLSELQHHQHPRPARRSTAAPAEPPPAPAENPQEQAYRQAQQLYRSGLYSQALHQLRFAERSGSGGRTEQNALFLLMQSHEKLRNCESVILSGQRFATRFAANPKAPEALYSVGSCQWSIQQRDIARATWRKLMQTYPNSPAARRAGQRIQNNR</sequence>
<dbReference type="Gene3D" id="1.25.40.10">
    <property type="entry name" value="Tetratricopeptide repeat domain"/>
    <property type="match status" value="1"/>
</dbReference>
<evidence type="ECO:0000313" key="5">
    <source>
        <dbReference type="EMBL" id="OAM26621.1"/>
    </source>
</evidence>
<dbReference type="PROSITE" id="PS51257">
    <property type="entry name" value="PROKAR_LIPOPROTEIN"/>
    <property type="match status" value="1"/>
</dbReference>
<evidence type="ECO:0000313" key="6">
    <source>
        <dbReference type="Proteomes" id="UP000077885"/>
    </source>
</evidence>
<gene>
    <name evidence="5" type="ORF">A7P95_07550</name>
</gene>
<dbReference type="InterPro" id="IPR011990">
    <property type="entry name" value="TPR-like_helical_dom_sf"/>
</dbReference>
<dbReference type="AlphaFoldDB" id="A0A1A9RW40"/>
<evidence type="ECO:0000256" key="3">
    <source>
        <dbReference type="SAM" id="SignalP"/>
    </source>
</evidence>
<keyword evidence="1 3" id="KW-0732">Signal</keyword>
<feature type="chain" id="PRO_5008396202" description="Outer membrane lipoprotein BamD-like domain-containing protein" evidence="3">
    <location>
        <begin position="18"/>
        <end position="212"/>
    </location>
</feature>
<reference evidence="6" key="1">
    <citation type="submission" date="2016-05" db="EMBL/GenBank/DDBJ databases">
        <title>Draft genome of Corynebacterium afermentans subsp. afermentans LCDC 88199T.</title>
        <authorList>
            <person name="Bernier A.-M."/>
            <person name="Bernard K."/>
        </authorList>
    </citation>
    <scope>NUCLEOTIDE SEQUENCE [LARGE SCALE GENOMIC DNA]</scope>
    <source>
        <strain evidence="6">NML02-A-017</strain>
    </source>
</reference>
<protein>
    <recommendedName>
        <fullName evidence="4">Outer membrane lipoprotein BamD-like domain-containing protein</fullName>
    </recommendedName>
</protein>
<dbReference type="Proteomes" id="UP000077885">
    <property type="component" value="Unassembled WGS sequence"/>
</dbReference>
<evidence type="ECO:0000259" key="4">
    <source>
        <dbReference type="Pfam" id="PF13525"/>
    </source>
</evidence>
<accession>A0A1A9RW40</accession>
<evidence type="ECO:0000256" key="2">
    <source>
        <dbReference type="SAM" id="MobiDB-lite"/>
    </source>
</evidence>